<reference evidence="2" key="1">
    <citation type="journal article" date="2022" name="Mol. Ecol. Resour.">
        <title>The genomes of chicory, endive, great burdock and yacon provide insights into Asteraceae palaeo-polyploidization history and plant inulin production.</title>
        <authorList>
            <person name="Fan W."/>
            <person name="Wang S."/>
            <person name="Wang H."/>
            <person name="Wang A."/>
            <person name="Jiang F."/>
            <person name="Liu H."/>
            <person name="Zhao H."/>
            <person name="Xu D."/>
            <person name="Zhang Y."/>
        </authorList>
    </citation>
    <scope>NUCLEOTIDE SEQUENCE [LARGE SCALE GENOMIC DNA]</scope>
    <source>
        <strain evidence="2">cv. Punajuju</strain>
    </source>
</reference>
<name>A0ACB8ZM59_CICIN</name>
<reference evidence="1 2" key="2">
    <citation type="journal article" date="2022" name="Mol. Ecol. Resour.">
        <title>The genomes of chicory, endive, great burdock and yacon provide insights into Asteraceae paleo-polyploidization history and plant inulin production.</title>
        <authorList>
            <person name="Fan W."/>
            <person name="Wang S."/>
            <person name="Wang H."/>
            <person name="Wang A."/>
            <person name="Jiang F."/>
            <person name="Liu H."/>
            <person name="Zhao H."/>
            <person name="Xu D."/>
            <person name="Zhang Y."/>
        </authorList>
    </citation>
    <scope>NUCLEOTIDE SEQUENCE [LARGE SCALE GENOMIC DNA]</scope>
    <source>
        <strain evidence="2">cv. Punajuju</strain>
        <tissue evidence="1">Leaves</tissue>
    </source>
</reference>
<sequence>MPCSRSHKIRLPCINIIYSPSSSSSFSSSSKHIPTDFTPYTCSISLHLFHPWRMIAIFPATEMAAA</sequence>
<proteinExistence type="predicted"/>
<evidence type="ECO:0000313" key="1">
    <source>
        <dbReference type="EMBL" id="KAI3698581.1"/>
    </source>
</evidence>
<dbReference type="EMBL" id="CM042016">
    <property type="protein sequence ID" value="KAI3698581.1"/>
    <property type="molecule type" value="Genomic_DNA"/>
</dbReference>
<organism evidence="1 2">
    <name type="scientific">Cichorium intybus</name>
    <name type="common">Chicory</name>
    <dbReference type="NCBI Taxonomy" id="13427"/>
    <lineage>
        <taxon>Eukaryota</taxon>
        <taxon>Viridiplantae</taxon>
        <taxon>Streptophyta</taxon>
        <taxon>Embryophyta</taxon>
        <taxon>Tracheophyta</taxon>
        <taxon>Spermatophyta</taxon>
        <taxon>Magnoliopsida</taxon>
        <taxon>eudicotyledons</taxon>
        <taxon>Gunneridae</taxon>
        <taxon>Pentapetalae</taxon>
        <taxon>asterids</taxon>
        <taxon>campanulids</taxon>
        <taxon>Asterales</taxon>
        <taxon>Asteraceae</taxon>
        <taxon>Cichorioideae</taxon>
        <taxon>Cichorieae</taxon>
        <taxon>Cichoriinae</taxon>
        <taxon>Cichorium</taxon>
    </lineage>
</organism>
<comment type="caution">
    <text evidence="1">The sequence shown here is derived from an EMBL/GenBank/DDBJ whole genome shotgun (WGS) entry which is preliminary data.</text>
</comment>
<evidence type="ECO:0000313" key="2">
    <source>
        <dbReference type="Proteomes" id="UP001055811"/>
    </source>
</evidence>
<dbReference type="Proteomes" id="UP001055811">
    <property type="component" value="Linkage Group LG08"/>
</dbReference>
<keyword evidence="2" id="KW-1185">Reference proteome</keyword>
<gene>
    <name evidence="1" type="ORF">L2E82_42232</name>
</gene>
<accession>A0ACB8ZM59</accession>
<protein>
    <submittedName>
        <fullName evidence="1">Uncharacterized protein</fullName>
    </submittedName>
</protein>